<dbReference type="Gene3D" id="1.10.238.10">
    <property type="entry name" value="EF-hand"/>
    <property type="match status" value="1"/>
</dbReference>
<evidence type="ECO:0000259" key="5">
    <source>
        <dbReference type="PROSITE" id="PS50222"/>
    </source>
</evidence>
<dbReference type="GO" id="GO:0005246">
    <property type="term" value="F:calcium channel regulator activity"/>
    <property type="evidence" value="ECO:0007669"/>
    <property type="project" value="TreeGrafter"/>
</dbReference>
<feature type="compositionally biased region" description="Low complexity" evidence="4">
    <location>
        <begin position="91"/>
        <end position="105"/>
    </location>
</feature>
<dbReference type="GO" id="GO:0005509">
    <property type="term" value="F:calcium ion binding"/>
    <property type="evidence" value="ECO:0007669"/>
    <property type="project" value="InterPro"/>
</dbReference>
<dbReference type="PANTHER" id="PTHR45917">
    <property type="entry name" value="CALCIUM-BINDING PROTEIN 1-RELATED"/>
    <property type="match status" value="1"/>
</dbReference>
<accession>A0A8C4Y5X6</accession>
<dbReference type="InterPro" id="IPR002048">
    <property type="entry name" value="EF_hand_dom"/>
</dbReference>
<dbReference type="AlphaFoldDB" id="A0A8C4Y5X6"/>
<keyword evidence="7" id="KW-1185">Reference proteome</keyword>
<dbReference type="PROSITE" id="PS00018">
    <property type="entry name" value="EF_HAND_1"/>
    <property type="match status" value="1"/>
</dbReference>
<evidence type="ECO:0000256" key="4">
    <source>
        <dbReference type="SAM" id="MobiDB-lite"/>
    </source>
</evidence>
<keyword evidence="3" id="KW-0106">Calcium</keyword>
<proteinExistence type="predicted"/>
<dbReference type="Ensembl" id="ENSGEVT00005021640.1">
    <property type="protein sequence ID" value="ENSGEVP00005020605.1"/>
    <property type="gene ID" value="ENSGEVG00005014609.1"/>
</dbReference>
<evidence type="ECO:0000313" key="6">
    <source>
        <dbReference type="Ensembl" id="ENSGEVP00005020605.1"/>
    </source>
</evidence>
<dbReference type="GO" id="GO:0005737">
    <property type="term" value="C:cytoplasm"/>
    <property type="evidence" value="ECO:0007669"/>
    <property type="project" value="TreeGrafter"/>
</dbReference>
<feature type="domain" description="EF-hand" evidence="5">
    <location>
        <begin position="113"/>
        <end position="137"/>
    </location>
</feature>
<dbReference type="PROSITE" id="PS50222">
    <property type="entry name" value="EF_HAND_2"/>
    <property type="match status" value="1"/>
</dbReference>
<evidence type="ECO:0000256" key="2">
    <source>
        <dbReference type="ARBA" id="ARBA00022737"/>
    </source>
</evidence>
<protein>
    <recommendedName>
        <fullName evidence="5">EF-hand domain-containing protein</fullName>
    </recommendedName>
</protein>
<dbReference type="OrthoDB" id="26525at2759"/>
<dbReference type="Proteomes" id="UP000694390">
    <property type="component" value="Unassembled WGS sequence"/>
</dbReference>
<reference evidence="6" key="2">
    <citation type="submission" date="2025-09" db="UniProtKB">
        <authorList>
            <consortium name="Ensembl"/>
        </authorList>
    </citation>
    <scope>IDENTIFICATION</scope>
</reference>
<keyword evidence="2" id="KW-0677">Repeat</keyword>
<dbReference type="InterPro" id="IPR043582">
    <property type="entry name" value="CaBP1/2/4/5"/>
</dbReference>
<dbReference type="InterPro" id="IPR011992">
    <property type="entry name" value="EF-hand-dom_pair"/>
</dbReference>
<dbReference type="CDD" id="cd00051">
    <property type="entry name" value="EFh"/>
    <property type="match status" value="1"/>
</dbReference>
<dbReference type="PANTHER" id="PTHR45917:SF3">
    <property type="entry name" value="CALCIUM-BINDING PROTEIN 5"/>
    <property type="match status" value="1"/>
</dbReference>
<reference evidence="6" key="1">
    <citation type="submission" date="2025-08" db="UniProtKB">
        <authorList>
            <consortium name="Ensembl"/>
        </authorList>
    </citation>
    <scope>IDENTIFICATION</scope>
</reference>
<dbReference type="GeneTree" id="ENSGT01010000230217"/>
<evidence type="ECO:0000313" key="7">
    <source>
        <dbReference type="Proteomes" id="UP000694390"/>
    </source>
</evidence>
<evidence type="ECO:0000256" key="3">
    <source>
        <dbReference type="ARBA" id="ARBA00022837"/>
    </source>
</evidence>
<name>A0A8C4Y5X6_9SAUR</name>
<organism evidence="6 7">
    <name type="scientific">Gopherus evgoodei</name>
    <name type="common">Goodes thornscrub tortoise</name>
    <dbReference type="NCBI Taxonomy" id="1825980"/>
    <lineage>
        <taxon>Eukaryota</taxon>
        <taxon>Metazoa</taxon>
        <taxon>Chordata</taxon>
        <taxon>Craniata</taxon>
        <taxon>Vertebrata</taxon>
        <taxon>Euteleostomi</taxon>
        <taxon>Archelosauria</taxon>
        <taxon>Testudinata</taxon>
        <taxon>Testudines</taxon>
        <taxon>Cryptodira</taxon>
        <taxon>Durocryptodira</taxon>
        <taxon>Testudinoidea</taxon>
        <taxon>Testudinidae</taxon>
        <taxon>Gopherus</taxon>
    </lineage>
</organism>
<dbReference type="InterPro" id="IPR018247">
    <property type="entry name" value="EF_Hand_1_Ca_BS"/>
</dbReference>
<feature type="region of interest" description="Disordered" evidence="4">
    <location>
        <begin position="62"/>
        <end position="113"/>
    </location>
</feature>
<dbReference type="SUPFAM" id="SSF47473">
    <property type="entry name" value="EF-hand"/>
    <property type="match status" value="1"/>
</dbReference>
<evidence type="ECO:0000256" key="1">
    <source>
        <dbReference type="ARBA" id="ARBA00022723"/>
    </source>
</evidence>
<keyword evidence="1" id="KW-0479">Metal-binding</keyword>
<sequence length="172" mass="18079">MQNALGPACIFLRKGIAEKHGVRCLVLPGERELGTRTPGFSPQLWEGSGGWWVRAGGLEARTSGFSPAPTPVPELGRESRRPGAQRPGSQPLALTPLPGLGANPGVLTPAPSQFDANGDGEITLDELQLAMQRLMGERLTPREISDVVKEADINGDGTVDFEGAWGALGDCG</sequence>
<dbReference type="Pfam" id="PF13499">
    <property type="entry name" value="EF-hand_7"/>
    <property type="match status" value="1"/>
</dbReference>